<feature type="transmembrane region" description="Helical" evidence="7">
    <location>
        <begin position="357"/>
        <end position="384"/>
    </location>
</feature>
<dbReference type="GO" id="GO:0005886">
    <property type="term" value="C:plasma membrane"/>
    <property type="evidence" value="ECO:0007669"/>
    <property type="project" value="UniProtKB-SubCell"/>
</dbReference>
<dbReference type="EMBL" id="AMFJ01000651">
    <property type="protein sequence ID" value="EKE26863.1"/>
    <property type="molecule type" value="Genomic_DNA"/>
</dbReference>
<dbReference type="InterPro" id="IPR025857">
    <property type="entry name" value="MacB_PCD"/>
</dbReference>
<feature type="transmembrane region" description="Helical" evidence="7">
    <location>
        <begin position="325"/>
        <end position="351"/>
    </location>
</feature>
<name>K2FV76_9BACT</name>
<evidence type="ECO:0000256" key="3">
    <source>
        <dbReference type="ARBA" id="ARBA00022692"/>
    </source>
</evidence>
<evidence type="ECO:0000256" key="5">
    <source>
        <dbReference type="ARBA" id="ARBA00023136"/>
    </source>
</evidence>
<reference evidence="10" key="1">
    <citation type="journal article" date="2012" name="Science">
        <title>Fermentation, hydrogen, and sulfur metabolism in multiple uncultivated bacterial phyla.</title>
        <authorList>
            <person name="Wrighton K.C."/>
            <person name="Thomas B.C."/>
            <person name="Sharon I."/>
            <person name="Miller C.S."/>
            <person name="Castelle C.J."/>
            <person name="VerBerkmoes N.C."/>
            <person name="Wilkins M.J."/>
            <person name="Hettich R.L."/>
            <person name="Lipton M.S."/>
            <person name="Williams K.H."/>
            <person name="Long P.E."/>
            <person name="Banfield J.F."/>
        </authorList>
    </citation>
    <scope>NUCLEOTIDE SEQUENCE [LARGE SCALE GENOMIC DNA]</scope>
</reference>
<accession>K2FV76</accession>
<evidence type="ECO:0000259" key="8">
    <source>
        <dbReference type="Pfam" id="PF02687"/>
    </source>
</evidence>
<feature type="domain" description="MacB-like periplasmic core" evidence="9">
    <location>
        <begin position="21"/>
        <end position="237"/>
    </location>
</feature>
<evidence type="ECO:0000256" key="6">
    <source>
        <dbReference type="ARBA" id="ARBA00038076"/>
    </source>
</evidence>
<evidence type="ECO:0000256" key="7">
    <source>
        <dbReference type="SAM" id="Phobius"/>
    </source>
</evidence>
<gene>
    <name evidence="10" type="ORF">ACD_4C00135G0002</name>
</gene>
<dbReference type="PANTHER" id="PTHR30572:SF4">
    <property type="entry name" value="ABC TRANSPORTER PERMEASE YTRF"/>
    <property type="match status" value="1"/>
</dbReference>
<keyword evidence="3 7" id="KW-0812">Transmembrane</keyword>
<organism evidence="10">
    <name type="scientific">uncultured bacterium</name>
    <name type="common">gcode 4</name>
    <dbReference type="NCBI Taxonomy" id="1234023"/>
    <lineage>
        <taxon>Bacteria</taxon>
        <taxon>environmental samples</taxon>
    </lineage>
</organism>
<dbReference type="PANTHER" id="PTHR30572">
    <property type="entry name" value="MEMBRANE COMPONENT OF TRANSPORTER-RELATED"/>
    <property type="match status" value="1"/>
</dbReference>
<dbReference type="InterPro" id="IPR003838">
    <property type="entry name" value="ABC3_permease_C"/>
</dbReference>
<feature type="domain" description="ABC3 transporter permease C-terminal" evidence="8">
    <location>
        <begin position="284"/>
        <end position="394"/>
    </location>
</feature>
<evidence type="ECO:0000313" key="10">
    <source>
        <dbReference type="EMBL" id="EKE26863.1"/>
    </source>
</evidence>
<keyword evidence="5 7" id="KW-0472">Membrane</keyword>
<sequence length="401" mass="45631">MAFNEYLSSAITAILSNKLRSALSMLGIIIGVFSIITMLAIWEGTSSSIVDRFNSMGANLITVSPGRSNSSRVWWVQWGWSTSNLIDEDFVNFVKSIVWVKRVSPTVTTSKQFIYWTYNTNSSIAGVESIYKDIKWITIANWRFINDEDIIETKKVAVIGYTIATDAFWSGAIDPIWKEIKLENGIYTVIWTLQDNSQANRRIFVPISTAMKKIIWTHYYSSIDIEIDDSTKTDLYKTHINDELIKYTKTTDVEDAPFSVSSMSEILSSITAVAGTMTMFLAWIATISLLVWWIWVMNIMLVSVTERTREIGIRKAIWATKTDILMQFLIEALIISIVAWWIWIALSFVIVNAIKSFLTAVITTNSILLAFWSVVMIWIVFGILPARKAAKLKPIDALRFE</sequence>
<dbReference type="AlphaFoldDB" id="K2FV76"/>
<dbReference type="GO" id="GO:0022857">
    <property type="term" value="F:transmembrane transporter activity"/>
    <property type="evidence" value="ECO:0007669"/>
    <property type="project" value="TreeGrafter"/>
</dbReference>
<keyword evidence="2" id="KW-1003">Cell membrane</keyword>
<proteinExistence type="inferred from homology"/>
<feature type="transmembrane region" description="Helical" evidence="7">
    <location>
        <begin position="280"/>
        <end position="304"/>
    </location>
</feature>
<keyword evidence="4 7" id="KW-1133">Transmembrane helix</keyword>
<evidence type="ECO:0000256" key="4">
    <source>
        <dbReference type="ARBA" id="ARBA00022989"/>
    </source>
</evidence>
<comment type="subcellular location">
    <subcellularLocation>
        <location evidence="1">Cell membrane</location>
        <topology evidence="1">Multi-pass membrane protein</topology>
    </subcellularLocation>
</comment>
<dbReference type="Pfam" id="PF02687">
    <property type="entry name" value="FtsX"/>
    <property type="match status" value="1"/>
</dbReference>
<evidence type="ECO:0000256" key="2">
    <source>
        <dbReference type="ARBA" id="ARBA00022475"/>
    </source>
</evidence>
<feature type="transmembrane region" description="Helical" evidence="7">
    <location>
        <begin position="21"/>
        <end position="42"/>
    </location>
</feature>
<evidence type="ECO:0000259" key="9">
    <source>
        <dbReference type="Pfam" id="PF12704"/>
    </source>
</evidence>
<protein>
    <submittedName>
        <fullName evidence="10">Uncharacterized protein</fullName>
    </submittedName>
</protein>
<dbReference type="Pfam" id="PF12704">
    <property type="entry name" value="MacB_PCD"/>
    <property type="match status" value="1"/>
</dbReference>
<dbReference type="InterPro" id="IPR050250">
    <property type="entry name" value="Macrolide_Exporter_MacB"/>
</dbReference>
<comment type="similarity">
    <text evidence="6">Belongs to the ABC-4 integral membrane protein family.</text>
</comment>
<comment type="caution">
    <text evidence="10">The sequence shown here is derived from an EMBL/GenBank/DDBJ whole genome shotgun (WGS) entry which is preliminary data.</text>
</comment>
<evidence type="ECO:0000256" key="1">
    <source>
        <dbReference type="ARBA" id="ARBA00004651"/>
    </source>
</evidence>